<evidence type="ECO:0000256" key="1">
    <source>
        <dbReference type="SAM" id="Coils"/>
    </source>
</evidence>
<evidence type="ECO:0000313" key="5">
    <source>
        <dbReference type="Proteomes" id="UP000290189"/>
    </source>
</evidence>
<reference evidence="3 5" key="2">
    <citation type="submission" date="2018-03" db="EMBL/GenBank/DDBJ databases">
        <authorList>
            <person name="Fogelqvist J."/>
        </authorList>
    </citation>
    <scope>NUCLEOTIDE SEQUENCE [LARGE SCALE GENOMIC DNA]</scope>
</reference>
<gene>
    <name evidence="2" type="ORF">PBRA_005625</name>
    <name evidence="3" type="ORF">PLBR_LOCUS8217</name>
</gene>
<dbReference type="Proteomes" id="UP000039324">
    <property type="component" value="Unassembled WGS sequence"/>
</dbReference>
<dbReference type="EMBL" id="OVEO01000016">
    <property type="protein sequence ID" value="SPR01002.1"/>
    <property type="molecule type" value="Genomic_DNA"/>
</dbReference>
<name>A0A0G4IP43_PLABS</name>
<dbReference type="AlphaFoldDB" id="A0A0G4IP43"/>
<keyword evidence="4" id="KW-1185">Reference proteome</keyword>
<evidence type="ECO:0000313" key="2">
    <source>
        <dbReference type="EMBL" id="CEO97021.1"/>
    </source>
</evidence>
<proteinExistence type="predicted"/>
<dbReference type="OrthoDB" id="1938039at2759"/>
<sequence length="126" mass="14303">MNLTLSVPRMDSEDGRPVVDLYADLPDVLYNLQLSCATDELGKATQAVAGMKEQLRSCETTLDLALSQNKILIRNLSVLFSTAKAEIERKDSMIDDLRQEVTSLRDELQRLRRPRRADRDTNVQPQ</sequence>
<keyword evidence="3" id="KW-0496">Mitochondrion</keyword>
<evidence type="ECO:0000313" key="4">
    <source>
        <dbReference type="Proteomes" id="UP000039324"/>
    </source>
</evidence>
<feature type="coiled-coil region" evidence="1">
    <location>
        <begin position="80"/>
        <end position="114"/>
    </location>
</feature>
<evidence type="ECO:0000313" key="3">
    <source>
        <dbReference type="EMBL" id="SPR01002.1"/>
    </source>
</evidence>
<keyword evidence="1" id="KW-0175">Coiled coil</keyword>
<dbReference type="EMBL" id="CDSF01000078">
    <property type="protein sequence ID" value="CEO97021.1"/>
    <property type="molecule type" value="Genomic_DNA"/>
</dbReference>
<protein>
    <submittedName>
        <fullName evidence="2">Uncharacterized protein</fullName>
    </submittedName>
</protein>
<dbReference type="Proteomes" id="UP000290189">
    <property type="component" value="Unassembled WGS sequence"/>
</dbReference>
<accession>A0A0G4IP43</accession>
<geneLocation type="mitochondrion" evidence="3"/>
<organism evidence="2 4">
    <name type="scientific">Plasmodiophora brassicae</name>
    <name type="common">Clubroot disease agent</name>
    <dbReference type="NCBI Taxonomy" id="37360"/>
    <lineage>
        <taxon>Eukaryota</taxon>
        <taxon>Sar</taxon>
        <taxon>Rhizaria</taxon>
        <taxon>Endomyxa</taxon>
        <taxon>Phytomyxea</taxon>
        <taxon>Plasmodiophorida</taxon>
        <taxon>Plasmodiophoridae</taxon>
        <taxon>Plasmodiophora</taxon>
    </lineage>
</organism>
<reference evidence="2 4" key="1">
    <citation type="submission" date="2015-02" db="EMBL/GenBank/DDBJ databases">
        <authorList>
            <person name="Chooi Y.-H."/>
        </authorList>
    </citation>
    <scope>NUCLEOTIDE SEQUENCE [LARGE SCALE GENOMIC DNA]</scope>
    <source>
        <strain evidence="2">E3</strain>
    </source>
</reference>